<reference evidence="2" key="1">
    <citation type="submission" date="2022-03" db="EMBL/GenBank/DDBJ databases">
        <authorList>
            <person name="Tunstrom K."/>
        </authorList>
    </citation>
    <scope>NUCLEOTIDE SEQUENCE</scope>
</reference>
<evidence type="ECO:0000313" key="3">
    <source>
        <dbReference type="Proteomes" id="UP001153954"/>
    </source>
</evidence>
<evidence type="ECO:0000256" key="1">
    <source>
        <dbReference type="SAM" id="MobiDB-lite"/>
    </source>
</evidence>
<protein>
    <submittedName>
        <fullName evidence="2">Uncharacterized protein</fullName>
    </submittedName>
</protein>
<name>A0AAU9V8P9_EUPED</name>
<sequence length="604" mass="68878">MSLNLAYNRNYPSEVNYQRQNPIIKQPVKTSNEPYLVHREANGLGIQEISHPLIMTEVPRLKNEGPKRDNIIVRQSVPFEYLHSQPFRKIDKLPLEYKGDVNAPLRFYESPSIPINAKGSNRPFESEGLRSELKQSAPPEYIKSIIEQRPFEQKHPDPSRTIHSHPNVDDLKYSSSEPDYKNHTTATFQNPSAESLYKLQQALPYTINTQLFLNKTQGNTYLNNVLNSRRIQDIYRTEKPKKRYTIIHPDGRIEEFDHVEGFIEKNPNYILIKSEDIMKQFQGGLNVTPNGQVPARSNTNIPTTTNKEQTNDLQQVSRRNYDFKDINNTVNKQDINNMAPIEQNASAISETNIEKIDVNTSDLTTINSTFLQNEKNYSTKPTKSELTTLPTKNQTENNSTSVNASNVENSQPQQFQNNTELTTSEIEYQNVIASNVLFNSSYTTVAPIIDDNNFKDISINTTETAFTNENITLNTEQEISSNANGNNIQNLQITKESNNDLVTSPVYSTQIPNNENTTENSAFWFQADEQFWDKLIYGNSSRNSIYFFFVPPRANIEKKTKTIAYPNGTIVEEVTETITDDDGVPKIFKSTTITHNATSDCSEK</sequence>
<dbReference type="AlphaFoldDB" id="A0AAU9V8P9"/>
<comment type="caution">
    <text evidence="2">The sequence shown here is derived from an EMBL/GenBank/DDBJ whole genome shotgun (WGS) entry which is preliminary data.</text>
</comment>
<gene>
    <name evidence="2" type="ORF">EEDITHA_LOCUS21622</name>
</gene>
<organism evidence="2 3">
    <name type="scientific">Euphydryas editha</name>
    <name type="common">Edith's checkerspot</name>
    <dbReference type="NCBI Taxonomy" id="104508"/>
    <lineage>
        <taxon>Eukaryota</taxon>
        <taxon>Metazoa</taxon>
        <taxon>Ecdysozoa</taxon>
        <taxon>Arthropoda</taxon>
        <taxon>Hexapoda</taxon>
        <taxon>Insecta</taxon>
        <taxon>Pterygota</taxon>
        <taxon>Neoptera</taxon>
        <taxon>Endopterygota</taxon>
        <taxon>Lepidoptera</taxon>
        <taxon>Glossata</taxon>
        <taxon>Ditrysia</taxon>
        <taxon>Papilionoidea</taxon>
        <taxon>Nymphalidae</taxon>
        <taxon>Nymphalinae</taxon>
        <taxon>Euphydryas</taxon>
    </lineage>
</organism>
<evidence type="ECO:0000313" key="2">
    <source>
        <dbReference type="EMBL" id="CAH2107608.1"/>
    </source>
</evidence>
<accession>A0AAU9V8P9</accession>
<feature type="region of interest" description="Disordered" evidence="1">
    <location>
        <begin position="151"/>
        <end position="180"/>
    </location>
</feature>
<proteinExistence type="predicted"/>
<dbReference type="Proteomes" id="UP001153954">
    <property type="component" value="Unassembled WGS sequence"/>
</dbReference>
<feature type="region of interest" description="Disordered" evidence="1">
    <location>
        <begin position="288"/>
        <end position="311"/>
    </location>
</feature>
<keyword evidence="3" id="KW-1185">Reference proteome</keyword>
<dbReference type="EMBL" id="CAKOGL010000030">
    <property type="protein sequence ID" value="CAH2107608.1"/>
    <property type="molecule type" value="Genomic_DNA"/>
</dbReference>
<feature type="region of interest" description="Disordered" evidence="1">
    <location>
        <begin position="376"/>
        <end position="413"/>
    </location>
</feature>